<sequence length="295" mass="29570">MNYVKVSLMAAVTLLALNGAAGAAYYGSSSGDAVTVGLDTGAYGWQGANGSVLTSPVAYAYDWSSSSDSGPQTKVTPPKPGIAGSFDIVDTVTTNSYHTAGGYQGVSLNYAGGIAGTLSGAETIILNGQISRNGTVPGAPTTATITSALLGMSVFFNQPYAAGSAYGTVTFSLGDANGSSIYGVSKTFTASSGSVSMSDPNLSSVDLSKVSLFQAVYSITAPAGTTYSLGNLSLSLGLTDNPFSTTTQTGTNSTVTTLYHADLPPLATPLPAAGVLLVSGLAGLAGYRRKTARLV</sequence>
<evidence type="ECO:0000256" key="2">
    <source>
        <dbReference type="SAM" id="SignalP"/>
    </source>
</evidence>
<keyword evidence="1" id="KW-0472">Membrane</keyword>
<evidence type="ECO:0000313" key="4">
    <source>
        <dbReference type="Proteomes" id="UP000636888"/>
    </source>
</evidence>
<feature type="chain" id="PRO_5035202102" evidence="2">
    <location>
        <begin position="24"/>
        <end position="295"/>
    </location>
</feature>
<organism evidence="3 4">
    <name type="scientific">Geomesophilobacter sediminis</name>
    <dbReference type="NCBI Taxonomy" id="2798584"/>
    <lineage>
        <taxon>Bacteria</taxon>
        <taxon>Pseudomonadati</taxon>
        <taxon>Thermodesulfobacteriota</taxon>
        <taxon>Desulfuromonadia</taxon>
        <taxon>Geobacterales</taxon>
        <taxon>Geobacteraceae</taxon>
        <taxon>Geomesophilobacter</taxon>
    </lineage>
</organism>
<protein>
    <submittedName>
        <fullName evidence="3">VPLPA-CTERM sorting domain-containing protein</fullName>
    </submittedName>
</protein>
<feature type="signal peptide" evidence="2">
    <location>
        <begin position="1"/>
        <end position="23"/>
    </location>
</feature>
<keyword evidence="1" id="KW-0812">Transmembrane</keyword>
<dbReference type="RefSeq" id="WP_199383136.1">
    <property type="nucleotide sequence ID" value="NZ_JAEMHM010000004.1"/>
</dbReference>
<dbReference type="AlphaFoldDB" id="A0A8J7JE96"/>
<dbReference type="NCBIfam" id="TIGR03370">
    <property type="entry name" value="VPLPA-CTERM"/>
    <property type="match status" value="1"/>
</dbReference>
<name>A0A8J7JE96_9BACT</name>
<dbReference type="EMBL" id="JAEMHM010000004">
    <property type="protein sequence ID" value="MBJ6724299.1"/>
    <property type="molecule type" value="Genomic_DNA"/>
</dbReference>
<keyword evidence="1" id="KW-1133">Transmembrane helix</keyword>
<accession>A0A8J7JE96</accession>
<evidence type="ECO:0000256" key="1">
    <source>
        <dbReference type="SAM" id="Phobius"/>
    </source>
</evidence>
<evidence type="ECO:0000313" key="3">
    <source>
        <dbReference type="EMBL" id="MBJ6724299.1"/>
    </source>
</evidence>
<comment type="caution">
    <text evidence="3">The sequence shown here is derived from an EMBL/GenBank/DDBJ whole genome shotgun (WGS) entry which is preliminary data.</text>
</comment>
<feature type="transmembrane region" description="Helical" evidence="1">
    <location>
        <begin position="266"/>
        <end position="287"/>
    </location>
</feature>
<dbReference type="InterPro" id="IPR022472">
    <property type="entry name" value="VPLPA-CTERM"/>
</dbReference>
<keyword evidence="4" id="KW-1185">Reference proteome</keyword>
<reference evidence="3" key="1">
    <citation type="submission" date="2020-12" db="EMBL/GenBank/DDBJ databases">
        <title>Geomonas sp. Red875, isolated from river sediment.</title>
        <authorList>
            <person name="Xu Z."/>
            <person name="Zhang Z."/>
            <person name="Masuda Y."/>
            <person name="Itoh H."/>
            <person name="Senoo K."/>
        </authorList>
    </citation>
    <scope>NUCLEOTIDE SEQUENCE</scope>
    <source>
        <strain evidence="3">Red875</strain>
    </source>
</reference>
<keyword evidence="2" id="KW-0732">Signal</keyword>
<gene>
    <name evidence="3" type="ORF">JFN93_06240</name>
</gene>
<dbReference type="Proteomes" id="UP000636888">
    <property type="component" value="Unassembled WGS sequence"/>
</dbReference>
<proteinExistence type="predicted"/>